<keyword evidence="2" id="KW-0378">Hydrolase</keyword>
<dbReference type="AlphaFoldDB" id="A0A9X2FGV1"/>
<reference evidence="8" key="1">
    <citation type="submission" date="2022-06" db="EMBL/GenBank/DDBJ databases">
        <title>Aeoliella straminimaris, a novel planctomycete from sediments.</title>
        <authorList>
            <person name="Vitorino I.R."/>
            <person name="Lage O.M."/>
        </authorList>
    </citation>
    <scope>NUCLEOTIDE SEQUENCE</scope>
    <source>
        <strain evidence="8">ICT_H6.2</strain>
    </source>
</reference>
<dbReference type="Gene3D" id="3.40.50.1110">
    <property type="entry name" value="SGNH hydrolase"/>
    <property type="match status" value="1"/>
</dbReference>
<evidence type="ECO:0000256" key="5">
    <source>
        <dbReference type="SAM" id="SignalP"/>
    </source>
</evidence>
<evidence type="ECO:0000256" key="3">
    <source>
        <dbReference type="ARBA" id="ARBA00023085"/>
    </source>
</evidence>
<dbReference type="Pfam" id="PF01095">
    <property type="entry name" value="Pectinesterase"/>
    <property type="match status" value="1"/>
</dbReference>
<evidence type="ECO:0000256" key="2">
    <source>
        <dbReference type="ARBA" id="ARBA00022801"/>
    </source>
</evidence>
<keyword evidence="5" id="KW-0732">Signal</keyword>
<dbReference type="PANTHER" id="PTHR43695:SF1">
    <property type="entry name" value="RHAMNOGALACTURONAN ACETYLESTERASE"/>
    <property type="match status" value="1"/>
</dbReference>
<dbReference type="SUPFAM" id="SSF51126">
    <property type="entry name" value="Pectin lyase-like"/>
    <property type="match status" value="1"/>
</dbReference>
<evidence type="ECO:0000313" key="9">
    <source>
        <dbReference type="Proteomes" id="UP001155241"/>
    </source>
</evidence>
<gene>
    <name evidence="8" type="ORF">NG895_20390</name>
</gene>
<dbReference type="PANTHER" id="PTHR43695">
    <property type="entry name" value="PUTATIVE (AFU_ORTHOLOGUE AFUA_2G17250)-RELATED"/>
    <property type="match status" value="1"/>
</dbReference>
<feature type="region of interest" description="Disordered" evidence="4">
    <location>
        <begin position="303"/>
        <end position="324"/>
    </location>
</feature>
<dbReference type="InterPro" id="IPR036514">
    <property type="entry name" value="SGNH_hydro_sf"/>
</dbReference>
<dbReference type="EMBL" id="JAMXLR010000072">
    <property type="protein sequence ID" value="MCO6046264.1"/>
    <property type="molecule type" value="Genomic_DNA"/>
</dbReference>
<evidence type="ECO:0000256" key="1">
    <source>
        <dbReference type="ARBA" id="ARBA00008668"/>
    </source>
</evidence>
<dbReference type="RefSeq" id="WP_252854378.1">
    <property type="nucleotide sequence ID" value="NZ_JAMXLR010000072.1"/>
</dbReference>
<dbReference type="GO" id="GO:0030599">
    <property type="term" value="F:pectinesterase activity"/>
    <property type="evidence" value="ECO:0007669"/>
    <property type="project" value="InterPro"/>
</dbReference>
<keyword evidence="3" id="KW-0063">Aspartyl esterase</keyword>
<dbReference type="InterPro" id="IPR037459">
    <property type="entry name" value="RhgT-like"/>
</dbReference>
<protein>
    <submittedName>
        <fullName evidence="8">Pectinesterase family protein</fullName>
    </submittedName>
</protein>
<dbReference type="InterPro" id="IPR013830">
    <property type="entry name" value="SGNH_hydro"/>
</dbReference>
<dbReference type="InterPro" id="IPR011050">
    <property type="entry name" value="Pectin_lyase_fold/virulence"/>
</dbReference>
<organism evidence="8 9">
    <name type="scientific">Aeoliella straminimaris</name>
    <dbReference type="NCBI Taxonomy" id="2954799"/>
    <lineage>
        <taxon>Bacteria</taxon>
        <taxon>Pseudomonadati</taxon>
        <taxon>Planctomycetota</taxon>
        <taxon>Planctomycetia</taxon>
        <taxon>Pirellulales</taxon>
        <taxon>Lacipirellulaceae</taxon>
        <taxon>Aeoliella</taxon>
    </lineage>
</organism>
<dbReference type="InterPro" id="IPR000070">
    <property type="entry name" value="Pectinesterase_cat"/>
</dbReference>
<feature type="domain" description="SGNH hydrolase-type esterase" evidence="7">
    <location>
        <begin position="427"/>
        <end position="611"/>
    </location>
</feature>
<dbReference type="CDD" id="cd01821">
    <property type="entry name" value="Rhamnogalacturan_acetylesterase_like"/>
    <property type="match status" value="1"/>
</dbReference>
<keyword evidence="9" id="KW-1185">Reference proteome</keyword>
<evidence type="ECO:0000259" key="6">
    <source>
        <dbReference type="Pfam" id="PF01095"/>
    </source>
</evidence>
<comment type="similarity">
    <text evidence="1">Belongs to the 'GDSL' lipolytic enzyme family.</text>
</comment>
<comment type="caution">
    <text evidence="8">The sequence shown here is derived from an EMBL/GenBank/DDBJ whole genome shotgun (WGS) entry which is preliminary data.</text>
</comment>
<proteinExistence type="inferred from homology"/>
<feature type="chain" id="PRO_5040770207" evidence="5">
    <location>
        <begin position="25"/>
        <end position="640"/>
    </location>
</feature>
<evidence type="ECO:0000313" key="8">
    <source>
        <dbReference type="EMBL" id="MCO6046264.1"/>
    </source>
</evidence>
<dbReference type="Pfam" id="PF13472">
    <property type="entry name" value="Lipase_GDSL_2"/>
    <property type="match status" value="1"/>
</dbReference>
<dbReference type="SUPFAM" id="SSF52266">
    <property type="entry name" value="SGNH hydrolase"/>
    <property type="match status" value="1"/>
</dbReference>
<feature type="signal peptide" evidence="5">
    <location>
        <begin position="1"/>
        <end position="24"/>
    </location>
</feature>
<dbReference type="Proteomes" id="UP001155241">
    <property type="component" value="Unassembled WGS sequence"/>
</dbReference>
<accession>A0A9X2FGV1</accession>
<dbReference type="Gene3D" id="2.160.20.10">
    <property type="entry name" value="Single-stranded right-handed beta-helix, Pectin lyase-like"/>
    <property type="match status" value="1"/>
</dbReference>
<name>A0A9X2FGV1_9BACT</name>
<sequence length="640" mass="71632">MGPSLARICLATFALLFCQWTATLATEAFPADILVAADGSGDFTSIQAALDSIPIANARRRVIQIAPGLYNERVRVDHNCVTLRGSSPAETKIAFFFPREEYNRRYDRFGPGVLNVFGEDVIVEQLTVENTQTNQDEHAFAIYGQPQRFILDDCHVLGEGGDTLSLWNTSYGMYYHRNCKFRGGVDFVFPRGWCFIRDSSFESTNGSASLWHDGHMDLDMKLVLRNCKFAGPDDFWLGRNQYPSQFYLLDCQFAESLAEQPIGVVSESKPYYASHVYRRKYFHNCHRAGGDYQWFADNLQSAPGSPSSDEITPEWTFDDGWDPERTDPPTIAEVETDGGHIHVYFSEPVSCPDAMHVVRQDGSQAKLVRGLGTSHLVFEGGTPSAAATRLQTTGAAIHAVTSTLAPRYLEELALPDAAPRQVSKVLLIGDSTVTDYDVKHAYQGWGASLHQFFDDRIRVINRARGGRSSKSFRDEGHWDEALKTEPGFVFIQFGHNDNPGKGPARHTNPSAGGDYRANLRRYVRETREIGAVPILVSPPTRRFYLADGQIDPHEGNVLYAEATKAVAQEMDCALVDLNMETRQLFNRLEESHSHWLQAVGDRTHFSPQGSRRIAQIVAASVERQVEPLGRFVIKEELVRP</sequence>
<feature type="domain" description="Pectinesterase catalytic" evidence="6">
    <location>
        <begin position="32"/>
        <end position="203"/>
    </location>
</feature>
<dbReference type="InterPro" id="IPR012334">
    <property type="entry name" value="Pectin_lyas_fold"/>
</dbReference>
<dbReference type="GO" id="GO:0042545">
    <property type="term" value="P:cell wall modification"/>
    <property type="evidence" value="ECO:0007669"/>
    <property type="project" value="InterPro"/>
</dbReference>
<evidence type="ECO:0000256" key="4">
    <source>
        <dbReference type="SAM" id="MobiDB-lite"/>
    </source>
</evidence>
<evidence type="ECO:0000259" key="7">
    <source>
        <dbReference type="Pfam" id="PF13472"/>
    </source>
</evidence>